<accession>F5Y937</accession>
<dbReference type="AlphaFoldDB" id="F5Y937"/>
<dbReference type="InterPro" id="IPR000792">
    <property type="entry name" value="Tscrpt_reg_LuxR_C"/>
</dbReference>
<dbReference type="SMART" id="SM00421">
    <property type="entry name" value="HTH_LUXR"/>
    <property type="match status" value="1"/>
</dbReference>
<organism evidence="2 3">
    <name type="scientific">Leadbettera azotonutricia (strain ATCC BAA-888 / DSM 13862 / ZAS-9)</name>
    <name type="common">Treponema azotonutricium</name>
    <dbReference type="NCBI Taxonomy" id="545695"/>
    <lineage>
        <taxon>Bacteria</taxon>
        <taxon>Pseudomonadati</taxon>
        <taxon>Spirochaetota</taxon>
        <taxon>Spirochaetia</taxon>
        <taxon>Spirochaetales</taxon>
        <taxon>Breznakiellaceae</taxon>
        <taxon>Leadbettera</taxon>
    </lineage>
</organism>
<dbReference type="STRING" id="545695.TREAZ_3283"/>
<dbReference type="RefSeq" id="WP_015712279.1">
    <property type="nucleotide sequence ID" value="NC_015577.1"/>
</dbReference>
<dbReference type="GO" id="GO:0006355">
    <property type="term" value="P:regulation of DNA-templated transcription"/>
    <property type="evidence" value="ECO:0007669"/>
    <property type="project" value="InterPro"/>
</dbReference>
<reference evidence="2 3" key="2">
    <citation type="journal article" date="2011" name="ISME J.">
        <title>RNA-seq reveals cooperative metabolic interactions between two termite-gut spirochete species in co-culture.</title>
        <authorList>
            <person name="Rosenthal A.Z."/>
            <person name="Matson E.G."/>
            <person name="Eldar A."/>
            <person name="Leadbetter J.R."/>
        </authorList>
    </citation>
    <scope>NUCLEOTIDE SEQUENCE [LARGE SCALE GENOMIC DNA]</scope>
    <source>
        <strain evidence="3">ATCC BAA-888 / DSM 13862 / ZAS-9</strain>
    </source>
</reference>
<dbReference type="InParanoid" id="F5Y937"/>
<keyword evidence="3" id="KW-1185">Reference proteome</keyword>
<dbReference type="KEGG" id="taz:TREAZ_3283"/>
<protein>
    <submittedName>
        <fullName evidence="2">Transcriptional regulator, LuxR family</fullName>
    </submittedName>
</protein>
<dbReference type="Gene3D" id="1.10.10.10">
    <property type="entry name" value="Winged helix-like DNA-binding domain superfamily/Winged helix DNA-binding domain"/>
    <property type="match status" value="1"/>
</dbReference>
<sequence>MDTMKDPHPNEGTALLQPQLHDLPPEAALLDTEEREVFPWLREFFTVPWIAETIMRGKSEVKQIAGRIYRKLGVKNQAELVYRYGVLDKEGH</sequence>
<feature type="domain" description="HTH luxR-type" evidence="1">
    <location>
        <begin position="27"/>
        <end position="84"/>
    </location>
</feature>
<proteinExistence type="predicted"/>
<dbReference type="Proteomes" id="UP000009222">
    <property type="component" value="Chromosome"/>
</dbReference>
<dbReference type="InterPro" id="IPR036388">
    <property type="entry name" value="WH-like_DNA-bd_sf"/>
</dbReference>
<reference evidence="3" key="1">
    <citation type="submission" date="2009-12" db="EMBL/GenBank/DDBJ databases">
        <title>Complete sequence of Treponema azotonutricium strain ZAS-9.</title>
        <authorList>
            <person name="Tetu S.G."/>
            <person name="Matson E."/>
            <person name="Ren Q."/>
            <person name="Seshadri R."/>
            <person name="Elbourne L."/>
            <person name="Hassan K.A."/>
            <person name="Durkin A."/>
            <person name="Radune D."/>
            <person name="Mohamoud Y."/>
            <person name="Shay R."/>
            <person name="Jin S."/>
            <person name="Zhang X."/>
            <person name="Lucey K."/>
            <person name="Ballor N.R."/>
            <person name="Ottesen E."/>
            <person name="Rosenthal R."/>
            <person name="Allen A."/>
            <person name="Leadbetter J.R."/>
            <person name="Paulsen I.T."/>
        </authorList>
    </citation>
    <scope>NUCLEOTIDE SEQUENCE [LARGE SCALE GENOMIC DNA]</scope>
    <source>
        <strain evidence="3">ATCC BAA-888 / DSM 13862 / ZAS-9</strain>
    </source>
</reference>
<dbReference type="SUPFAM" id="SSF46894">
    <property type="entry name" value="C-terminal effector domain of the bipartite response regulators"/>
    <property type="match status" value="1"/>
</dbReference>
<dbReference type="HOGENOM" id="CLU_2412276_0_0_12"/>
<dbReference type="InterPro" id="IPR016032">
    <property type="entry name" value="Sig_transdc_resp-reg_C-effctor"/>
</dbReference>
<evidence type="ECO:0000313" key="3">
    <source>
        <dbReference type="Proteomes" id="UP000009222"/>
    </source>
</evidence>
<evidence type="ECO:0000259" key="1">
    <source>
        <dbReference type="SMART" id="SM00421"/>
    </source>
</evidence>
<gene>
    <name evidence="2" type="ordered locus">TREAZ_3283</name>
</gene>
<name>F5Y937_LEAAZ</name>
<dbReference type="GO" id="GO:0003677">
    <property type="term" value="F:DNA binding"/>
    <property type="evidence" value="ECO:0007669"/>
    <property type="project" value="InterPro"/>
</dbReference>
<evidence type="ECO:0000313" key="2">
    <source>
        <dbReference type="EMBL" id="AEF82892.1"/>
    </source>
</evidence>
<dbReference type="EMBL" id="CP001841">
    <property type="protein sequence ID" value="AEF82892.1"/>
    <property type="molecule type" value="Genomic_DNA"/>
</dbReference>